<dbReference type="PROSITE" id="PS50949">
    <property type="entry name" value="HTH_GNTR"/>
    <property type="match status" value="1"/>
</dbReference>
<evidence type="ECO:0000313" key="6">
    <source>
        <dbReference type="Proteomes" id="UP000292685"/>
    </source>
</evidence>
<dbReference type="PRINTS" id="PR00035">
    <property type="entry name" value="HTHGNTR"/>
</dbReference>
<dbReference type="PANTHER" id="PTHR44846">
    <property type="entry name" value="MANNOSYL-D-GLYCERATE TRANSPORT/METABOLISM SYSTEM REPRESSOR MNGR-RELATED"/>
    <property type="match status" value="1"/>
</dbReference>
<dbReference type="EMBL" id="SHLA01000001">
    <property type="protein sequence ID" value="RZU62816.1"/>
    <property type="molecule type" value="Genomic_DNA"/>
</dbReference>
<comment type="caution">
    <text evidence="5">The sequence shown here is derived from an EMBL/GenBank/DDBJ whole genome shotgun (WGS) entry which is preliminary data.</text>
</comment>
<dbReference type="RefSeq" id="WP_130451337.1">
    <property type="nucleotide sequence ID" value="NZ_SHLA01000001.1"/>
</dbReference>
<organism evidence="5 6">
    <name type="scientific">Zhihengliuella halotolerans</name>
    <dbReference type="NCBI Taxonomy" id="370736"/>
    <lineage>
        <taxon>Bacteria</taxon>
        <taxon>Bacillati</taxon>
        <taxon>Actinomycetota</taxon>
        <taxon>Actinomycetes</taxon>
        <taxon>Micrococcales</taxon>
        <taxon>Micrococcaceae</taxon>
        <taxon>Zhihengliuella</taxon>
    </lineage>
</organism>
<evidence type="ECO:0000256" key="2">
    <source>
        <dbReference type="ARBA" id="ARBA00023125"/>
    </source>
</evidence>
<keyword evidence="6" id="KW-1185">Reference proteome</keyword>
<dbReference type="AlphaFoldDB" id="A0A4V2GA42"/>
<dbReference type="SMART" id="SM00866">
    <property type="entry name" value="UTRA"/>
    <property type="match status" value="1"/>
</dbReference>
<dbReference type="PANTHER" id="PTHR44846:SF1">
    <property type="entry name" value="MANNOSYL-D-GLYCERATE TRANSPORT_METABOLISM SYSTEM REPRESSOR MNGR-RELATED"/>
    <property type="match status" value="1"/>
</dbReference>
<dbReference type="GO" id="GO:0003700">
    <property type="term" value="F:DNA-binding transcription factor activity"/>
    <property type="evidence" value="ECO:0007669"/>
    <property type="project" value="InterPro"/>
</dbReference>
<evidence type="ECO:0000259" key="4">
    <source>
        <dbReference type="PROSITE" id="PS50949"/>
    </source>
</evidence>
<gene>
    <name evidence="5" type="ORF">EV380_2421</name>
</gene>
<dbReference type="GO" id="GO:0003677">
    <property type="term" value="F:DNA binding"/>
    <property type="evidence" value="ECO:0007669"/>
    <property type="project" value="UniProtKB-KW"/>
</dbReference>
<proteinExistence type="predicted"/>
<dbReference type="GO" id="GO:0045892">
    <property type="term" value="P:negative regulation of DNA-templated transcription"/>
    <property type="evidence" value="ECO:0007669"/>
    <property type="project" value="TreeGrafter"/>
</dbReference>
<protein>
    <submittedName>
        <fullName evidence="5">GntR family transcriptional regulator</fullName>
    </submittedName>
</protein>
<dbReference type="Pfam" id="PF00392">
    <property type="entry name" value="GntR"/>
    <property type="match status" value="1"/>
</dbReference>
<dbReference type="InterPro" id="IPR050679">
    <property type="entry name" value="Bact_HTH_transcr_reg"/>
</dbReference>
<dbReference type="OrthoDB" id="7363114at2"/>
<dbReference type="InterPro" id="IPR000524">
    <property type="entry name" value="Tscrpt_reg_HTH_GntR"/>
</dbReference>
<sequence>MSLPKYYEQKLRILEIIGTSSPGTMIPTERELAERFETSRTTVRKAIAELVVEGRLERTQGRGTFVADPKKIHVRQMTSFSQDMTGYKTDSVVLDLERVPATEEMAVHLDVPAGSTVTRLRRLRRQETEPLAIETAHLPGELSGLEAELAERGSLYATLREAFGIDISAAEDHIETALAAAGDAEVLGVDTGHPLLLVHRTAWDEHGRAAEWTRGLFRGDRFRFIARISK</sequence>
<dbReference type="InterPro" id="IPR011663">
    <property type="entry name" value="UTRA"/>
</dbReference>
<dbReference type="InterPro" id="IPR036390">
    <property type="entry name" value="WH_DNA-bd_sf"/>
</dbReference>
<evidence type="ECO:0000256" key="1">
    <source>
        <dbReference type="ARBA" id="ARBA00023015"/>
    </source>
</evidence>
<keyword evidence="3" id="KW-0804">Transcription</keyword>
<dbReference type="Gene3D" id="1.10.10.10">
    <property type="entry name" value="Winged helix-like DNA-binding domain superfamily/Winged helix DNA-binding domain"/>
    <property type="match status" value="1"/>
</dbReference>
<accession>A0A4V2GA42</accession>
<evidence type="ECO:0000256" key="3">
    <source>
        <dbReference type="ARBA" id="ARBA00023163"/>
    </source>
</evidence>
<evidence type="ECO:0000313" key="5">
    <source>
        <dbReference type="EMBL" id="RZU62816.1"/>
    </source>
</evidence>
<dbReference type="Proteomes" id="UP000292685">
    <property type="component" value="Unassembled WGS sequence"/>
</dbReference>
<keyword evidence="1" id="KW-0805">Transcription regulation</keyword>
<dbReference type="InterPro" id="IPR028978">
    <property type="entry name" value="Chorismate_lyase_/UTRA_dom_sf"/>
</dbReference>
<name>A0A4V2GA42_9MICC</name>
<dbReference type="SUPFAM" id="SSF64288">
    <property type="entry name" value="Chorismate lyase-like"/>
    <property type="match status" value="1"/>
</dbReference>
<dbReference type="CDD" id="cd07377">
    <property type="entry name" value="WHTH_GntR"/>
    <property type="match status" value="1"/>
</dbReference>
<dbReference type="Pfam" id="PF07702">
    <property type="entry name" value="UTRA"/>
    <property type="match status" value="1"/>
</dbReference>
<dbReference type="SUPFAM" id="SSF46785">
    <property type="entry name" value="Winged helix' DNA-binding domain"/>
    <property type="match status" value="1"/>
</dbReference>
<reference evidence="5 6" key="1">
    <citation type="submission" date="2019-02" db="EMBL/GenBank/DDBJ databases">
        <title>Sequencing the genomes of 1000 actinobacteria strains.</title>
        <authorList>
            <person name="Klenk H.-P."/>
        </authorList>
    </citation>
    <scope>NUCLEOTIDE SEQUENCE [LARGE SCALE GENOMIC DNA]</scope>
    <source>
        <strain evidence="5 6">DSM 17364</strain>
    </source>
</reference>
<feature type="domain" description="HTH gntR-type" evidence="4">
    <location>
        <begin position="1"/>
        <end position="69"/>
    </location>
</feature>
<dbReference type="Gene3D" id="3.40.1410.10">
    <property type="entry name" value="Chorismate lyase-like"/>
    <property type="match status" value="1"/>
</dbReference>
<dbReference type="InterPro" id="IPR036388">
    <property type="entry name" value="WH-like_DNA-bd_sf"/>
</dbReference>
<keyword evidence="2" id="KW-0238">DNA-binding</keyword>
<dbReference type="SMART" id="SM00345">
    <property type="entry name" value="HTH_GNTR"/>
    <property type="match status" value="1"/>
</dbReference>